<sequence length="40" mass="4604">NLTKRYRKSVKVDFHLVFNNHSGHKIVSLIHQDANVMGVT</sequence>
<keyword evidence="2" id="KW-1185">Reference proteome</keyword>
<gene>
    <name evidence="1" type="ORF">FMOSSE_LOCUS16662</name>
</gene>
<dbReference type="AlphaFoldDB" id="A0A9N9IWA7"/>
<dbReference type="EMBL" id="CAJVPP010025273">
    <property type="protein sequence ID" value="CAG8751330.1"/>
    <property type="molecule type" value="Genomic_DNA"/>
</dbReference>
<feature type="non-terminal residue" evidence="1">
    <location>
        <position position="1"/>
    </location>
</feature>
<evidence type="ECO:0000313" key="2">
    <source>
        <dbReference type="Proteomes" id="UP000789375"/>
    </source>
</evidence>
<comment type="caution">
    <text evidence="1">The sequence shown here is derived from an EMBL/GenBank/DDBJ whole genome shotgun (WGS) entry which is preliminary data.</text>
</comment>
<name>A0A9N9IWA7_FUNMO</name>
<proteinExistence type="predicted"/>
<feature type="non-terminal residue" evidence="1">
    <location>
        <position position="40"/>
    </location>
</feature>
<protein>
    <submittedName>
        <fullName evidence="1">13628_t:CDS:1</fullName>
    </submittedName>
</protein>
<dbReference type="Proteomes" id="UP000789375">
    <property type="component" value="Unassembled WGS sequence"/>
</dbReference>
<accession>A0A9N9IWA7</accession>
<evidence type="ECO:0000313" key="1">
    <source>
        <dbReference type="EMBL" id="CAG8751330.1"/>
    </source>
</evidence>
<reference evidence="1" key="1">
    <citation type="submission" date="2021-06" db="EMBL/GenBank/DDBJ databases">
        <authorList>
            <person name="Kallberg Y."/>
            <person name="Tangrot J."/>
            <person name="Rosling A."/>
        </authorList>
    </citation>
    <scope>NUCLEOTIDE SEQUENCE</scope>
    <source>
        <strain evidence="1">87-6 pot B 2015</strain>
    </source>
</reference>
<organism evidence="1 2">
    <name type="scientific">Funneliformis mosseae</name>
    <name type="common">Endomycorrhizal fungus</name>
    <name type="synonym">Glomus mosseae</name>
    <dbReference type="NCBI Taxonomy" id="27381"/>
    <lineage>
        <taxon>Eukaryota</taxon>
        <taxon>Fungi</taxon>
        <taxon>Fungi incertae sedis</taxon>
        <taxon>Mucoromycota</taxon>
        <taxon>Glomeromycotina</taxon>
        <taxon>Glomeromycetes</taxon>
        <taxon>Glomerales</taxon>
        <taxon>Glomeraceae</taxon>
        <taxon>Funneliformis</taxon>
    </lineage>
</organism>